<organism evidence="3 4">
    <name type="scientific">Granulibacter bethesdensis</name>
    <dbReference type="NCBI Taxonomy" id="364410"/>
    <lineage>
        <taxon>Bacteria</taxon>
        <taxon>Pseudomonadati</taxon>
        <taxon>Pseudomonadota</taxon>
        <taxon>Alphaproteobacteria</taxon>
        <taxon>Acetobacterales</taxon>
        <taxon>Acetobacteraceae</taxon>
        <taxon>Granulibacter</taxon>
    </lineage>
</organism>
<feature type="domain" description="AB hydrolase-1" evidence="2">
    <location>
        <begin position="94"/>
        <end position="264"/>
    </location>
</feature>
<evidence type="ECO:0000256" key="1">
    <source>
        <dbReference type="SAM" id="MobiDB-lite"/>
    </source>
</evidence>
<gene>
    <name evidence="3" type="ORF">GbCGDNIH9_8722</name>
</gene>
<dbReference type="GO" id="GO:0080032">
    <property type="term" value="F:methyl jasmonate esterase activity"/>
    <property type="evidence" value="ECO:0007669"/>
    <property type="project" value="TreeGrafter"/>
</dbReference>
<sequence>MIQQRLGNACRLGDLPCSGAMEALGREHVERGFNNGVAGVPLWKGGAQFRHGGSPVQSSGLIARSALTDQMISDRSWRPSEVRVSSLPQPFKTFVLIHGASHGGWCYDRVAAILRSQGHRVFAPTLAGLAERASMDARRINLTTHINEIVELFDRENLSDVVLCGHSYGGMVIAGVADRIPDRISNLVFLDAVVPENGKSMNDYFFPGWRLLPIVISVWLFGGGYKLTPPPPAWFFKVNKADQAMVNRQLTGHPYKTLTEKIHIGTNADRIQTTPTFTRRSGGIRRSPSSTSLRRSIRAGRCSRSRRATTS</sequence>
<dbReference type="AlphaFoldDB" id="A0AAC9KE74"/>
<evidence type="ECO:0000313" key="4">
    <source>
        <dbReference type="Proteomes" id="UP000182373"/>
    </source>
</evidence>
<dbReference type="EMBL" id="CP018191">
    <property type="protein sequence ID" value="APH54465.1"/>
    <property type="molecule type" value="Genomic_DNA"/>
</dbReference>
<dbReference type="InterPro" id="IPR029058">
    <property type="entry name" value="AB_hydrolase_fold"/>
</dbReference>
<dbReference type="PANTHER" id="PTHR10992">
    <property type="entry name" value="METHYLESTERASE FAMILY MEMBER"/>
    <property type="match status" value="1"/>
</dbReference>
<dbReference type="Gene3D" id="3.40.50.1820">
    <property type="entry name" value="alpha/beta hydrolase"/>
    <property type="match status" value="1"/>
</dbReference>
<protein>
    <submittedName>
        <fullName evidence="3">Carboxylic ester hydrolase</fullName>
        <ecNumber evidence="3">3.1.1.-</ecNumber>
    </submittedName>
</protein>
<dbReference type="EC" id="3.1.1.-" evidence="3"/>
<reference evidence="4" key="1">
    <citation type="submission" date="2016-11" db="EMBL/GenBank/DDBJ databases">
        <title>Comparative genomic and phenotypic analysis of Granulibacter bethesdensis clinical isolates from patients with chronic granulomatous disease.</title>
        <authorList>
            <person name="Zarember K.A."/>
            <person name="Porcella S.F."/>
            <person name="Chu J."/>
            <person name="Ding L."/>
            <person name="Dahlstrom E."/>
            <person name="Barbian K."/>
            <person name="Martens C."/>
            <person name="Sykora L."/>
            <person name="Kramer S."/>
            <person name="Pettinato A.M."/>
            <person name="Hong H."/>
            <person name="Wald G."/>
            <person name="Berg L.J."/>
            <person name="Rogge L.S."/>
            <person name="Greenberg D.E."/>
            <person name="Falcone E.L."/>
            <person name="Neves J.F."/>
            <person name="Simoes M.J."/>
            <person name="Casal M."/>
            <person name="Rodriguez-Lopez F.C."/>
            <person name="Zelazny A."/>
            <person name="Gallin J.I."/>
            <person name="Holland S.M."/>
        </authorList>
    </citation>
    <scope>NUCLEOTIDE SEQUENCE [LARGE SCALE GENOMIC DNA]</scope>
    <source>
        <strain evidence="4">NIH9.1</strain>
    </source>
</reference>
<dbReference type="PANTHER" id="PTHR10992:SF1086">
    <property type="entry name" value="AB HYDROLASE-1 DOMAIN-CONTAINING PROTEIN"/>
    <property type="match status" value="1"/>
</dbReference>
<dbReference type="InterPro" id="IPR000073">
    <property type="entry name" value="AB_hydrolase_1"/>
</dbReference>
<evidence type="ECO:0000313" key="3">
    <source>
        <dbReference type="EMBL" id="APH54465.1"/>
    </source>
</evidence>
<dbReference type="Pfam" id="PF12697">
    <property type="entry name" value="Abhydrolase_6"/>
    <property type="match status" value="1"/>
</dbReference>
<dbReference type="SUPFAM" id="SSF53474">
    <property type="entry name" value="alpha/beta-Hydrolases"/>
    <property type="match status" value="1"/>
</dbReference>
<feature type="compositionally biased region" description="Low complexity" evidence="1">
    <location>
        <begin position="278"/>
        <end position="294"/>
    </location>
</feature>
<accession>A0AAC9KE74</accession>
<dbReference type="InterPro" id="IPR045889">
    <property type="entry name" value="MES/HNL"/>
</dbReference>
<proteinExistence type="predicted"/>
<dbReference type="GO" id="GO:0080030">
    <property type="term" value="F:methyl indole-3-acetate esterase activity"/>
    <property type="evidence" value="ECO:0007669"/>
    <property type="project" value="TreeGrafter"/>
</dbReference>
<keyword evidence="3" id="KW-0378">Hydrolase</keyword>
<evidence type="ECO:0000259" key="2">
    <source>
        <dbReference type="Pfam" id="PF12697"/>
    </source>
</evidence>
<dbReference type="Proteomes" id="UP000182373">
    <property type="component" value="Chromosome"/>
</dbReference>
<name>A0AAC9KE74_9PROT</name>
<feature type="region of interest" description="Disordered" evidence="1">
    <location>
        <begin position="277"/>
        <end position="311"/>
    </location>
</feature>
<feature type="compositionally biased region" description="Basic residues" evidence="1">
    <location>
        <begin position="295"/>
        <end position="311"/>
    </location>
</feature>